<sequence length="146" mass="14939">MHGRLLLLFQDQTQRSPWPFVPLLRSQESSSAPRLWDAVKTADRLEMPARPGFAAVSTALAARGRRQLSVEATQGRLVACILHPSAGLVDPSPDSAGAVAAAGQPGPAPTSAAADPASTSAAAGPAPWPQNSPLSASGSLMLGARL</sequence>
<reference evidence="1" key="2">
    <citation type="submission" date="2025-03" db="EMBL/GenBank/DDBJ databases">
        <authorList>
            <consortium name="ELIXIR-Norway"/>
            <consortium name="Elixir Norway"/>
        </authorList>
    </citation>
    <scope>NUCLEOTIDE SEQUENCE</scope>
</reference>
<protein>
    <submittedName>
        <fullName evidence="1">Uncharacterized protein</fullName>
    </submittedName>
</protein>
<gene>
    <name evidence="1" type="ORF">MRATA1EN22A_LOCUS13280</name>
</gene>
<reference evidence="1" key="1">
    <citation type="submission" date="2023-05" db="EMBL/GenBank/DDBJ databases">
        <authorList>
            <consortium name="ELIXIR-Norway"/>
        </authorList>
    </citation>
    <scope>NUCLEOTIDE SEQUENCE</scope>
</reference>
<accession>A0AC59Z2M4</accession>
<dbReference type="Proteomes" id="UP001162501">
    <property type="component" value="Chromosome 23"/>
</dbReference>
<evidence type="ECO:0000313" key="1">
    <source>
        <dbReference type="EMBL" id="CAN0182755.1"/>
    </source>
</evidence>
<dbReference type="EMBL" id="OX596107">
    <property type="protein sequence ID" value="CAN0182755.1"/>
    <property type="molecule type" value="Genomic_DNA"/>
</dbReference>
<evidence type="ECO:0000313" key="2">
    <source>
        <dbReference type="Proteomes" id="UP001162501"/>
    </source>
</evidence>
<proteinExistence type="predicted"/>
<name>A0AC59Z2M4_RANTA</name>
<organism evidence="1 2">
    <name type="scientific">Rangifer tarandus platyrhynchus</name>
    <name type="common">Svalbard reindeer</name>
    <dbReference type="NCBI Taxonomy" id="3082113"/>
    <lineage>
        <taxon>Eukaryota</taxon>
        <taxon>Metazoa</taxon>
        <taxon>Chordata</taxon>
        <taxon>Craniata</taxon>
        <taxon>Vertebrata</taxon>
        <taxon>Euteleostomi</taxon>
        <taxon>Mammalia</taxon>
        <taxon>Eutheria</taxon>
        <taxon>Laurasiatheria</taxon>
        <taxon>Artiodactyla</taxon>
        <taxon>Ruminantia</taxon>
        <taxon>Pecora</taxon>
        <taxon>Cervidae</taxon>
        <taxon>Odocoileinae</taxon>
        <taxon>Rangifer</taxon>
    </lineage>
</organism>